<dbReference type="Pfam" id="PF05977">
    <property type="entry name" value="MFS_3"/>
    <property type="match status" value="1"/>
</dbReference>
<dbReference type="Gene3D" id="1.20.1250.20">
    <property type="entry name" value="MFS general substrate transporter like domains"/>
    <property type="match status" value="1"/>
</dbReference>
<proteinExistence type="predicted"/>
<dbReference type="RefSeq" id="WP_028174170.1">
    <property type="nucleotide sequence ID" value="NZ_ADOU02000004.1"/>
</dbReference>
<evidence type="ECO:0000256" key="6">
    <source>
        <dbReference type="ARBA" id="ARBA00023136"/>
    </source>
</evidence>
<dbReference type="PANTHER" id="PTHR23513">
    <property type="entry name" value="INTEGRAL MEMBRANE EFFLUX PROTEIN-RELATED"/>
    <property type="match status" value="1"/>
</dbReference>
<feature type="transmembrane region" description="Helical" evidence="7">
    <location>
        <begin position="20"/>
        <end position="40"/>
    </location>
</feature>
<evidence type="ECO:0000256" key="2">
    <source>
        <dbReference type="ARBA" id="ARBA00022448"/>
    </source>
</evidence>
<sequence>MPLSNEKPDPSSTVPDTSPWIAFRHTTFTVVWIATVVANVGTWMYNAASGWLMTSLDANPLTVSLVQVASSLPMFLFALPAGALADTVDKRRFMIGCEIVLTIIAAASAVLVGLNLVTPPILLLFTFLLGAGAAFTAPAWQSVVPQLVPRQDLAAAVAGNGVGVNISRAIGPALGGAVIGGFGIAAPFWINALSNFAVIGALLWWRPASSQGSALPPERLAGAMVIGFRHARFNPKLRATLVRAAAFFFFASAYWALLPLVARNQIAGGPALYGILLGAIGVGAVIGAFILPWMKTTFGPNGLVAAGTAGTALSLILLGIARHAEIGLAACLIAGISWIGVLATVNVSVQVSLPDWVRGRGLAIFVTVFFGAMTAGSALWGQIASGLGLPTAHFLAAAGAVAGIALTWRWKLQTGAGIDLAPSMHWPSPVLAIEADADRGPVLITVEYRISAERREAFLVSIRDLEQQRRRDGAYSWDVFEDAAESGRFLETFMVASWLEHLRQHQRVTNTDRAVQDAIRKFGAAAEPKVTHLIAANFRQTGLGTPSKQSLL</sequence>
<evidence type="ECO:0000313" key="9">
    <source>
        <dbReference type="EMBL" id="KGJ67662.1"/>
    </source>
</evidence>
<evidence type="ECO:0000259" key="8">
    <source>
        <dbReference type="PROSITE" id="PS50850"/>
    </source>
</evidence>
<reference evidence="9 10" key="1">
    <citation type="journal article" date="2014" name="BMC Genomics">
        <title>Comparative genomics of Bradyrhizobium japonicum CPAC 15 and Bradyrhizobium diazoefficiens CPAC 7: elite model strains for understanding symbiotic performance with soybean.</title>
        <authorList>
            <person name="Siqueira A.F."/>
            <person name="Ormeno-Orrillo E."/>
            <person name="Souza R.C."/>
            <person name="Rodrigues E.P."/>
            <person name="Almeida L.G."/>
            <person name="Barcellos F.G."/>
            <person name="Batista J.S."/>
            <person name="Nakatami A.S."/>
            <person name="Martinez-Romero E."/>
            <person name="Vasconcelos A.T."/>
            <person name="Hungria M."/>
        </authorList>
    </citation>
    <scope>NUCLEOTIDE SEQUENCE [LARGE SCALE GENOMIC DNA]</scope>
    <source>
        <strain evidence="9 10">SEMIA 5080</strain>
    </source>
</reference>
<accession>A0A837CEU7</accession>
<feature type="transmembrane region" description="Helical" evidence="7">
    <location>
        <begin position="303"/>
        <end position="320"/>
    </location>
</feature>
<keyword evidence="2" id="KW-0813">Transport</keyword>
<dbReference type="PROSITE" id="PS50850">
    <property type="entry name" value="MFS"/>
    <property type="match status" value="1"/>
</dbReference>
<keyword evidence="6 7" id="KW-0472">Membrane</keyword>
<comment type="caution">
    <text evidence="9">The sequence shown here is derived from an EMBL/GenBank/DDBJ whole genome shotgun (WGS) entry which is preliminary data.</text>
</comment>
<evidence type="ECO:0000313" key="10">
    <source>
        <dbReference type="Proteomes" id="UP000024900"/>
    </source>
</evidence>
<evidence type="ECO:0000256" key="1">
    <source>
        <dbReference type="ARBA" id="ARBA00004651"/>
    </source>
</evidence>
<feature type="transmembrane region" description="Helical" evidence="7">
    <location>
        <begin position="121"/>
        <end position="140"/>
    </location>
</feature>
<organism evidence="9 10">
    <name type="scientific">Bradyrhizobium diazoefficiens SEMIA 5080</name>
    <dbReference type="NCBI Taxonomy" id="754504"/>
    <lineage>
        <taxon>Bacteria</taxon>
        <taxon>Pseudomonadati</taxon>
        <taxon>Pseudomonadota</taxon>
        <taxon>Alphaproteobacteria</taxon>
        <taxon>Hyphomicrobiales</taxon>
        <taxon>Nitrobacteraceae</taxon>
        <taxon>Bradyrhizobium</taxon>
    </lineage>
</organism>
<dbReference type="Proteomes" id="UP000024900">
    <property type="component" value="Unassembled WGS sequence"/>
</dbReference>
<name>A0A837CEU7_9BRAD</name>
<evidence type="ECO:0000256" key="7">
    <source>
        <dbReference type="SAM" id="Phobius"/>
    </source>
</evidence>
<feature type="transmembrane region" description="Helical" evidence="7">
    <location>
        <begin position="387"/>
        <end position="408"/>
    </location>
</feature>
<dbReference type="GO" id="GO:0005886">
    <property type="term" value="C:plasma membrane"/>
    <property type="evidence" value="ECO:0007669"/>
    <property type="project" value="UniProtKB-SubCell"/>
</dbReference>
<dbReference type="PANTHER" id="PTHR23513:SF11">
    <property type="entry name" value="STAPHYLOFERRIN A TRANSPORTER"/>
    <property type="match status" value="1"/>
</dbReference>
<feature type="transmembrane region" description="Helical" evidence="7">
    <location>
        <begin position="270"/>
        <end position="291"/>
    </location>
</feature>
<feature type="transmembrane region" description="Helical" evidence="7">
    <location>
        <begin position="326"/>
        <end position="349"/>
    </location>
</feature>
<feature type="transmembrane region" description="Helical" evidence="7">
    <location>
        <begin position="61"/>
        <end position="81"/>
    </location>
</feature>
<feature type="transmembrane region" description="Helical" evidence="7">
    <location>
        <begin position="361"/>
        <end position="381"/>
    </location>
</feature>
<dbReference type="InterPro" id="IPR010290">
    <property type="entry name" value="TM_effector"/>
</dbReference>
<dbReference type="GO" id="GO:0022857">
    <property type="term" value="F:transmembrane transporter activity"/>
    <property type="evidence" value="ECO:0007669"/>
    <property type="project" value="InterPro"/>
</dbReference>
<gene>
    <name evidence="9" type="ORF">BJA5080_01440</name>
</gene>
<dbReference type="AlphaFoldDB" id="A0A837CEU7"/>
<keyword evidence="4 7" id="KW-0812">Transmembrane</keyword>
<keyword evidence="5 7" id="KW-1133">Transmembrane helix</keyword>
<feature type="transmembrane region" description="Helical" evidence="7">
    <location>
        <begin position="93"/>
        <end position="114"/>
    </location>
</feature>
<evidence type="ECO:0000256" key="3">
    <source>
        <dbReference type="ARBA" id="ARBA00022475"/>
    </source>
</evidence>
<evidence type="ECO:0000256" key="4">
    <source>
        <dbReference type="ARBA" id="ARBA00022692"/>
    </source>
</evidence>
<dbReference type="InterPro" id="IPR036259">
    <property type="entry name" value="MFS_trans_sf"/>
</dbReference>
<dbReference type="CDD" id="cd06173">
    <property type="entry name" value="MFS_MefA_like"/>
    <property type="match status" value="1"/>
</dbReference>
<comment type="subcellular location">
    <subcellularLocation>
        <location evidence="1">Cell membrane</location>
        <topology evidence="1">Multi-pass membrane protein</topology>
    </subcellularLocation>
</comment>
<evidence type="ECO:0000256" key="5">
    <source>
        <dbReference type="ARBA" id="ARBA00022989"/>
    </source>
</evidence>
<keyword evidence="3" id="KW-1003">Cell membrane</keyword>
<feature type="domain" description="Major facilitator superfamily (MFS) profile" evidence="8">
    <location>
        <begin position="27"/>
        <end position="415"/>
    </location>
</feature>
<protein>
    <submittedName>
        <fullName evidence="9">Putative transmembrane transport protein</fullName>
    </submittedName>
</protein>
<dbReference type="InterPro" id="IPR020846">
    <property type="entry name" value="MFS_dom"/>
</dbReference>
<dbReference type="EMBL" id="ADOU02000004">
    <property type="protein sequence ID" value="KGJ67662.1"/>
    <property type="molecule type" value="Genomic_DNA"/>
</dbReference>
<feature type="transmembrane region" description="Helical" evidence="7">
    <location>
        <begin position="240"/>
        <end position="258"/>
    </location>
</feature>
<dbReference type="SUPFAM" id="SSF103473">
    <property type="entry name" value="MFS general substrate transporter"/>
    <property type="match status" value="1"/>
</dbReference>